<dbReference type="EMBL" id="DRNB01000348">
    <property type="protein sequence ID" value="HHJ65087.1"/>
    <property type="molecule type" value="Genomic_DNA"/>
</dbReference>
<protein>
    <submittedName>
        <fullName evidence="2">DUF2892 domain-containing protein</fullName>
    </submittedName>
</protein>
<dbReference type="Gene3D" id="6.10.140.1340">
    <property type="match status" value="1"/>
</dbReference>
<dbReference type="Pfam" id="PF11127">
    <property type="entry name" value="YgaP-like_TM"/>
    <property type="match status" value="1"/>
</dbReference>
<dbReference type="AlphaFoldDB" id="A0A7C5L863"/>
<dbReference type="InterPro" id="IPR021309">
    <property type="entry name" value="YgaP-like_TM"/>
</dbReference>
<comment type="caution">
    <text evidence="2">The sequence shown here is derived from an EMBL/GenBank/DDBJ whole genome shotgun (WGS) entry which is preliminary data.</text>
</comment>
<gene>
    <name evidence="2" type="ORF">ENJ61_09325</name>
</gene>
<proteinExistence type="predicted"/>
<reference evidence="2" key="1">
    <citation type="journal article" date="2020" name="mSystems">
        <title>Genome- and Community-Level Interaction Insights into Carbon Utilization and Element Cycling Functions of Hydrothermarchaeota in Hydrothermal Sediment.</title>
        <authorList>
            <person name="Zhou Z."/>
            <person name="Liu Y."/>
            <person name="Xu W."/>
            <person name="Pan J."/>
            <person name="Luo Z.H."/>
            <person name="Li M."/>
        </authorList>
    </citation>
    <scope>NUCLEOTIDE SEQUENCE [LARGE SCALE GENOMIC DNA]</scope>
    <source>
        <strain evidence="2">HyVt-501</strain>
    </source>
</reference>
<feature type="domain" description="Inner membrane protein YgaP-like transmembrane" evidence="1">
    <location>
        <begin position="2"/>
        <end position="66"/>
    </location>
</feature>
<dbReference type="Proteomes" id="UP000885792">
    <property type="component" value="Unassembled WGS sequence"/>
</dbReference>
<name>A0A7C5L863_AQUAO</name>
<organism evidence="2">
    <name type="scientific">Aquifex aeolicus</name>
    <dbReference type="NCBI Taxonomy" id="63363"/>
    <lineage>
        <taxon>Bacteria</taxon>
        <taxon>Pseudomonadati</taxon>
        <taxon>Aquificota</taxon>
        <taxon>Aquificia</taxon>
        <taxon>Aquificales</taxon>
        <taxon>Aquificaceae</taxon>
        <taxon>Aquifex</taxon>
    </lineage>
</organism>
<accession>A0A7C5L863</accession>
<evidence type="ECO:0000313" key="2">
    <source>
        <dbReference type="EMBL" id="HHJ65087.1"/>
    </source>
</evidence>
<evidence type="ECO:0000259" key="1">
    <source>
        <dbReference type="Pfam" id="PF11127"/>
    </source>
</evidence>
<sequence length="68" mass="7700">MTMDRLLRLTSGTVLLLVLLFGVIPSNTALFWKGFLLFMSLNQIQSAFTNWCPVVTLYRKLGVKECSC</sequence>